<dbReference type="Proteomes" id="UP000305541">
    <property type="component" value="Unassembled WGS sequence"/>
</dbReference>
<dbReference type="InterPro" id="IPR051908">
    <property type="entry name" value="Ribosomal_N-acetyltransferase"/>
</dbReference>
<comment type="caution">
    <text evidence="2">The sequence shown here is derived from an EMBL/GenBank/DDBJ whole genome shotgun (WGS) entry which is preliminary data.</text>
</comment>
<name>A0A5R9BWM6_9LACO</name>
<evidence type="ECO:0000313" key="2">
    <source>
        <dbReference type="EMBL" id="TLQ05106.1"/>
    </source>
</evidence>
<dbReference type="GO" id="GO:0008999">
    <property type="term" value="F:protein-N-terminal-alanine acetyltransferase activity"/>
    <property type="evidence" value="ECO:0007669"/>
    <property type="project" value="TreeGrafter"/>
</dbReference>
<dbReference type="InterPro" id="IPR000182">
    <property type="entry name" value="GNAT_dom"/>
</dbReference>
<dbReference type="Gene3D" id="3.40.630.30">
    <property type="match status" value="1"/>
</dbReference>
<dbReference type="OrthoDB" id="9784707at2"/>
<dbReference type="SUPFAM" id="SSF55729">
    <property type="entry name" value="Acyl-CoA N-acyltransferases (Nat)"/>
    <property type="match status" value="1"/>
</dbReference>
<evidence type="ECO:0000313" key="3">
    <source>
        <dbReference type="Proteomes" id="UP000305541"/>
    </source>
</evidence>
<reference evidence="2 3" key="1">
    <citation type="submission" date="2019-05" db="EMBL/GenBank/DDBJ databases">
        <title>The metagenome of a microbial culture collection derived from dairy environment covers the genomic content of the human microbiome.</title>
        <authorList>
            <person name="Roder T."/>
            <person name="Wuthrich D."/>
            <person name="Sattari Z."/>
            <person name="Von Ah U."/>
            <person name="Bar C."/>
            <person name="Ronchi F."/>
            <person name="Macpherson A.J."/>
            <person name="Ganal-Vonarburg S.C."/>
            <person name="Bruggmann R."/>
            <person name="Vergeres G."/>
        </authorList>
    </citation>
    <scope>NUCLEOTIDE SEQUENCE [LARGE SCALE GENOMIC DNA]</scope>
    <source>
        <strain evidence="2 3">FAM 18815</strain>
    </source>
</reference>
<dbReference type="GO" id="GO:1990189">
    <property type="term" value="F:protein N-terminal-serine acetyltransferase activity"/>
    <property type="evidence" value="ECO:0007669"/>
    <property type="project" value="TreeGrafter"/>
</dbReference>
<proteinExistence type="predicted"/>
<dbReference type="AlphaFoldDB" id="A0A5R9BWM6"/>
<dbReference type="GO" id="GO:0005737">
    <property type="term" value="C:cytoplasm"/>
    <property type="evidence" value="ECO:0007669"/>
    <property type="project" value="TreeGrafter"/>
</dbReference>
<dbReference type="PROSITE" id="PS51186">
    <property type="entry name" value="GNAT"/>
    <property type="match status" value="1"/>
</dbReference>
<gene>
    <name evidence="2" type="ORF">FEZ51_02370</name>
</gene>
<organism evidence="2 3">
    <name type="scientific">Pediococcus stilesii</name>
    <dbReference type="NCBI Taxonomy" id="331679"/>
    <lineage>
        <taxon>Bacteria</taxon>
        <taxon>Bacillati</taxon>
        <taxon>Bacillota</taxon>
        <taxon>Bacilli</taxon>
        <taxon>Lactobacillales</taxon>
        <taxon>Lactobacillaceae</taxon>
        <taxon>Pediococcus</taxon>
    </lineage>
</organism>
<dbReference type="PANTHER" id="PTHR43441">
    <property type="entry name" value="RIBOSOMAL-PROTEIN-SERINE ACETYLTRANSFERASE"/>
    <property type="match status" value="1"/>
</dbReference>
<dbReference type="Pfam" id="PF13302">
    <property type="entry name" value="Acetyltransf_3"/>
    <property type="match status" value="1"/>
</dbReference>
<evidence type="ECO:0000259" key="1">
    <source>
        <dbReference type="PROSITE" id="PS51186"/>
    </source>
</evidence>
<feature type="domain" description="N-acetyltransferase" evidence="1">
    <location>
        <begin position="12"/>
        <end position="179"/>
    </location>
</feature>
<keyword evidence="2" id="KW-0808">Transferase</keyword>
<dbReference type="InterPro" id="IPR016181">
    <property type="entry name" value="Acyl_CoA_acyltransferase"/>
</dbReference>
<dbReference type="PANTHER" id="PTHR43441:SF11">
    <property type="entry name" value="RIBOSOMAL-PROTEIN-SERINE ACETYLTRANSFERASE"/>
    <property type="match status" value="1"/>
</dbReference>
<dbReference type="RefSeq" id="WP_138473864.1">
    <property type="nucleotide sequence ID" value="NZ_VBTH01000003.1"/>
</dbReference>
<protein>
    <submittedName>
        <fullName evidence="2">GNAT family N-acetyltransferase</fullName>
    </submittedName>
</protein>
<accession>A0A5R9BWM6</accession>
<sequence length="179" mass="20770">MTKFMTSHQDQIEFRLRRIADAEQLYPLIEKNRAYLSKWLPWVKSMRSVGDEAQFLQHAIIEMDAGILWMATIVVNGKVAGMIDIHEINVQRHSGQIGYWIDKGFSGREIMSESLQQVINIAKKKFKIHRLELIADVQNGASQRVAEKNGFKREGIMRDYLPPIRDENYHDAVLFSKIL</sequence>
<dbReference type="EMBL" id="VBTH01000003">
    <property type="protein sequence ID" value="TLQ05106.1"/>
    <property type="molecule type" value="Genomic_DNA"/>
</dbReference>